<dbReference type="PANTHER" id="PTHR43265">
    <property type="entry name" value="ESTERASE ESTD"/>
    <property type="match status" value="1"/>
</dbReference>
<dbReference type="InterPro" id="IPR029058">
    <property type="entry name" value="AB_hydrolase_fold"/>
</dbReference>
<dbReference type="InterPro" id="IPR053145">
    <property type="entry name" value="AB_hydrolase_Est10"/>
</dbReference>
<reference evidence="3 4" key="1">
    <citation type="journal article" date="2019" name="Nat. Med.">
        <title>A library of human gut bacterial isolates paired with longitudinal multiomics data enables mechanistic microbiome research.</title>
        <authorList>
            <person name="Poyet M."/>
            <person name="Groussin M."/>
            <person name="Gibbons S.M."/>
            <person name="Avila-Pacheco J."/>
            <person name="Jiang X."/>
            <person name="Kearney S.M."/>
            <person name="Perrotta A.R."/>
            <person name="Berdy B."/>
            <person name="Zhao S."/>
            <person name="Lieberman T.D."/>
            <person name="Swanson P.K."/>
            <person name="Smith M."/>
            <person name="Roesemann S."/>
            <person name="Alexander J.E."/>
            <person name="Rich S.A."/>
            <person name="Livny J."/>
            <person name="Vlamakis H."/>
            <person name="Clish C."/>
            <person name="Bullock K."/>
            <person name="Deik A."/>
            <person name="Scott J."/>
            <person name="Pierce K.A."/>
            <person name="Xavier R.J."/>
            <person name="Alm E.J."/>
        </authorList>
    </citation>
    <scope>NUCLEOTIDE SEQUENCE [LARGE SCALE GENOMIC DNA]</scope>
    <source>
        <strain evidence="3 4">BIOML-A15</strain>
    </source>
</reference>
<evidence type="ECO:0000313" key="3">
    <source>
        <dbReference type="EMBL" id="KAA4630681.1"/>
    </source>
</evidence>
<name>A0A7J4Y4E2_BACOV</name>
<dbReference type="Gene3D" id="3.40.50.1820">
    <property type="entry name" value="alpha/beta hydrolase"/>
    <property type="match status" value="1"/>
</dbReference>
<dbReference type="SUPFAM" id="SSF53474">
    <property type="entry name" value="alpha/beta-Hydrolases"/>
    <property type="match status" value="1"/>
</dbReference>
<gene>
    <name evidence="3" type="ORF">F3B90_02680</name>
</gene>
<evidence type="ECO:0000313" key="4">
    <source>
        <dbReference type="Proteomes" id="UP000424805"/>
    </source>
</evidence>
<feature type="signal peptide" evidence="1">
    <location>
        <begin position="1"/>
        <end position="18"/>
    </location>
</feature>
<dbReference type="PANTHER" id="PTHR43265:SF1">
    <property type="entry name" value="ESTERASE ESTD"/>
    <property type="match status" value="1"/>
</dbReference>
<dbReference type="GO" id="GO:0052689">
    <property type="term" value="F:carboxylic ester hydrolase activity"/>
    <property type="evidence" value="ECO:0007669"/>
    <property type="project" value="TreeGrafter"/>
</dbReference>
<proteinExistence type="predicted"/>
<dbReference type="EMBL" id="VWFP01000001">
    <property type="protein sequence ID" value="KAA4630681.1"/>
    <property type="molecule type" value="Genomic_DNA"/>
</dbReference>
<keyword evidence="1" id="KW-0732">Signal</keyword>
<sequence>MKVLLLLFCFWSAQCLYAKLPLDIVSDSLLYVSEDFSFFDAQGKSVLKGILTVPKNLSSSTSVVVLVTPPLPIPHDYYGLFSTIADVLSKNGIVTLRFDNRAYMDKSYSSKEETITMFDQTDDVRKAVQAIRKDVRFKNSNIGLLGHSEGTAVVSIEASRNKEIRFIVCLSALGMMGADIVYDQTSMPLNLNDKIPDDVKQNMLFALKEYPYIVNECSSLDSMLTQIRKKAHKYYTSIKDKERMFGKQSLEEYCQLITQWYTRPRIVSFIKYNPELYYSKLSCPILVIYGKMDGNLDYAKNLMGLESIIKRYQKENCEIMAVDSVDHDFFKVERKIPFFIKRLSHHKPSESNPKYELEVFEYVAKWINQTKFY</sequence>
<accession>A0A7J4Y4E2</accession>
<evidence type="ECO:0000259" key="2">
    <source>
        <dbReference type="Pfam" id="PF08840"/>
    </source>
</evidence>
<comment type="caution">
    <text evidence="3">The sequence shown here is derived from an EMBL/GenBank/DDBJ whole genome shotgun (WGS) entry which is preliminary data.</text>
</comment>
<feature type="domain" description="BAAT/Acyl-CoA thioester hydrolase C-terminal" evidence="2">
    <location>
        <begin position="126"/>
        <end position="204"/>
    </location>
</feature>
<dbReference type="Proteomes" id="UP000424805">
    <property type="component" value="Unassembled WGS sequence"/>
</dbReference>
<dbReference type="Pfam" id="PF08840">
    <property type="entry name" value="BAAT_C"/>
    <property type="match status" value="1"/>
</dbReference>
<dbReference type="InterPro" id="IPR014940">
    <property type="entry name" value="BAAT_C"/>
</dbReference>
<evidence type="ECO:0000256" key="1">
    <source>
        <dbReference type="SAM" id="SignalP"/>
    </source>
</evidence>
<feature type="chain" id="PRO_5029858887" evidence="1">
    <location>
        <begin position="19"/>
        <end position="373"/>
    </location>
</feature>
<keyword evidence="3" id="KW-0378">Hydrolase</keyword>
<organism evidence="3 4">
    <name type="scientific">Bacteroides ovatus</name>
    <dbReference type="NCBI Taxonomy" id="28116"/>
    <lineage>
        <taxon>Bacteria</taxon>
        <taxon>Pseudomonadati</taxon>
        <taxon>Bacteroidota</taxon>
        <taxon>Bacteroidia</taxon>
        <taxon>Bacteroidales</taxon>
        <taxon>Bacteroidaceae</taxon>
        <taxon>Bacteroides</taxon>
    </lineage>
</organism>
<dbReference type="AlphaFoldDB" id="A0A7J4Y4E2"/>
<protein>
    <submittedName>
        <fullName evidence="3">Alpha/beta hydrolase</fullName>
    </submittedName>
</protein>